<dbReference type="InterPro" id="IPR013573">
    <property type="entry name" value="Tscrpt_reg_YcdC_C"/>
</dbReference>
<dbReference type="InterPro" id="IPR001647">
    <property type="entry name" value="HTH_TetR"/>
</dbReference>
<dbReference type="SUPFAM" id="SSF48498">
    <property type="entry name" value="Tetracyclin repressor-like, C-terminal domain"/>
    <property type="match status" value="1"/>
</dbReference>
<evidence type="ECO:0000259" key="3">
    <source>
        <dbReference type="PROSITE" id="PS50977"/>
    </source>
</evidence>
<evidence type="ECO:0000313" key="4">
    <source>
        <dbReference type="EMBL" id="MCB5409735.1"/>
    </source>
</evidence>
<feature type="DNA-binding region" description="H-T-H motif" evidence="2">
    <location>
        <begin position="29"/>
        <end position="48"/>
    </location>
</feature>
<comment type="caution">
    <text evidence="4">The sequence shown here is derived from an EMBL/GenBank/DDBJ whole genome shotgun (WGS) entry which is preliminary data.</text>
</comment>
<dbReference type="Pfam" id="PF08362">
    <property type="entry name" value="TetR_C_3"/>
    <property type="match status" value="1"/>
</dbReference>
<dbReference type="InterPro" id="IPR036271">
    <property type="entry name" value="Tet_transcr_reg_TetR-rel_C_sf"/>
</dbReference>
<dbReference type="PROSITE" id="PS50977">
    <property type="entry name" value="HTH_TETR_2"/>
    <property type="match status" value="1"/>
</dbReference>
<dbReference type="SUPFAM" id="SSF46689">
    <property type="entry name" value="Homeodomain-like"/>
    <property type="match status" value="1"/>
</dbReference>
<evidence type="ECO:0000313" key="5">
    <source>
        <dbReference type="Proteomes" id="UP001198571"/>
    </source>
</evidence>
<proteinExistence type="predicted"/>
<dbReference type="PRINTS" id="PR00455">
    <property type="entry name" value="HTHTETR"/>
</dbReference>
<dbReference type="Gene3D" id="1.10.357.10">
    <property type="entry name" value="Tetracycline Repressor, domain 2"/>
    <property type="match status" value="1"/>
</dbReference>
<gene>
    <name evidence="4" type="ORF">H0485_06940</name>
</gene>
<name>A0ABS8CK32_9RHOB</name>
<organism evidence="4 5">
    <name type="scientific">Pseudogemmobacter faecipullorum</name>
    <dbReference type="NCBI Taxonomy" id="2755041"/>
    <lineage>
        <taxon>Bacteria</taxon>
        <taxon>Pseudomonadati</taxon>
        <taxon>Pseudomonadota</taxon>
        <taxon>Alphaproteobacteria</taxon>
        <taxon>Rhodobacterales</taxon>
        <taxon>Paracoccaceae</taxon>
        <taxon>Pseudogemmobacter</taxon>
    </lineage>
</organism>
<dbReference type="InterPro" id="IPR009057">
    <property type="entry name" value="Homeodomain-like_sf"/>
</dbReference>
<dbReference type="EMBL" id="JACDXX010000005">
    <property type="protein sequence ID" value="MCB5409735.1"/>
    <property type="molecule type" value="Genomic_DNA"/>
</dbReference>
<feature type="domain" description="HTH tetR-type" evidence="3">
    <location>
        <begin position="6"/>
        <end position="66"/>
    </location>
</feature>
<dbReference type="PANTHER" id="PTHR30055:SF196">
    <property type="entry name" value="HTH-TYPE TRANSCRIPTIONAL REGULATOR RUTR"/>
    <property type="match status" value="1"/>
</dbReference>
<sequence length="201" mass="23267">MSRIQRKNREAILSAALDMFSQHGFKGATLDQIAAQAGLSKPNLLYYFPSKEEIHRALLNSLLDQWLLPLNSISAKGEPLQEILSYMRRKLELVRIAPRESRIFASLILLGAPHSHPALEEEVRRLVLEKAIVLRDWMDRGLIARCDPVHLIFAIWTLTQQYAECGLPFRVVLGEHYDPHQEAEVFLEQVLRRMLRPRPQW</sequence>
<keyword evidence="5" id="KW-1185">Reference proteome</keyword>
<accession>A0ABS8CK32</accession>
<evidence type="ECO:0000256" key="2">
    <source>
        <dbReference type="PROSITE-ProRule" id="PRU00335"/>
    </source>
</evidence>
<keyword evidence="1 2" id="KW-0238">DNA-binding</keyword>
<protein>
    <submittedName>
        <fullName evidence="4">TetR family transcriptional regulator C-terminal domain-containing protein</fullName>
    </submittedName>
</protein>
<dbReference type="Pfam" id="PF00440">
    <property type="entry name" value="TetR_N"/>
    <property type="match status" value="1"/>
</dbReference>
<reference evidence="4 5" key="1">
    <citation type="submission" date="2020-07" db="EMBL/GenBank/DDBJ databases">
        <title>Pseudogemmobacter sp. nov., isolated from poultry manure in Taiwan.</title>
        <authorList>
            <person name="Lin S.-Y."/>
            <person name="Tang Y.-S."/>
            <person name="Young C.-C."/>
        </authorList>
    </citation>
    <scope>NUCLEOTIDE SEQUENCE [LARGE SCALE GENOMIC DNA]</scope>
    <source>
        <strain evidence="4 5">CC-YST710</strain>
    </source>
</reference>
<evidence type="ECO:0000256" key="1">
    <source>
        <dbReference type="ARBA" id="ARBA00023125"/>
    </source>
</evidence>
<dbReference type="InterPro" id="IPR050109">
    <property type="entry name" value="HTH-type_TetR-like_transc_reg"/>
</dbReference>
<dbReference type="PANTHER" id="PTHR30055">
    <property type="entry name" value="HTH-TYPE TRANSCRIPTIONAL REGULATOR RUTR"/>
    <property type="match status" value="1"/>
</dbReference>
<dbReference type="Gene3D" id="1.10.10.60">
    <property type="entry name" value="Homeodomain-like"/>
    <property type="match status" value="1"/>
</dbReference>
<dbReference type="Proteomes" id="UP001198571">
    <property type="component" value="Unassembled WGS sequence"/>
</dbReference>
<dbReference type="RefSeq" id="WP_226934643.1">
    <property type="nucleotide sequence ID" value="NZ_JACDXX010000005.1"/>
</dbReference>